<dbReference type="NCBIfam" id="TIGR01563">
    <property type="entry name" value="gp16_SPP1"/>
    <property type="match status" value="1"/>
</dbReference>
<name>A0A2U1STJ8_METSR</name>
<dbReference type="Pfam" id="PF05521">
    <property type="entry name" value="Phage_HCP"/>
    <property type="match status" value="1"/>
</dbReference>
<dbReference type="OrthoDB" id="7570189at2"/>
<sequence length="108" mass="12378">MSAPKIGELRLRMGLEAPVDTPDDSGAMTRSYVTIADVWTKLTPLSGEARFVEERQEQALEWLAQLRWRADVASEMRLVAGARRLRVLAVYDPDGRRRFLWCRCEEIA</sequence>
<dbReference type="Gene3D" id="2.40.10.270">
    <property type="entry name" value="Bacteriophage SPP1 head-tail adaptor protein"/>
    <property type="match status" value="1"/>
</dbReference>
<accession>A0A2U1STJ8</accession>
<dbReference type="Proteomes" id="UP000245137">
    <property type="component" value="Unassembled WGS sequence"/>
</dbReference>
<dbReference type="AlphaFoldDB" id="A0A2U1STJ8"/>
<keyword evidence="2" id="KW-1185">Reference proteome</keyword>
<dbReference type="InterPro" id="IPR038666">
    <property type="entry name" value="SSP1_head-tail_sf"/>
</dbReference>
<dbReference type="EMBL" id="PUIV01000005">
    <property type="protein sequence ID" value="PWB94931.1"/>
    <property type="molecule type" value="Genomic_DNA"/>
</dbReference>
<reference evidence="1 2" key="1">
    <citation type="journal article" date="2018" name="Appl. Microbiol. Biotechnol.">
        <title>Co-cultivation of the strictly anaerobic methanogen Methanosarcina barkeri with aerobic methanotrophs in an oxygen-limited membrane bioreactor.</title>
        <authorList>
            <person name="In 't Zandt M.H."/>
            <person name="van den Bosch T.J.M."/>
            <person name="Rijkers R."/>
            <person name="van Kessel M.A.H.J."/>
            <person name="Jetten M.S.M."/>
            <person name="Welte C.U."/>
        </authorList>
    </citation>
    <scope>NUCLEOTIDE SEQUENCE [LARGE SCALE GENOMIC DNA]</scope>
    <source>
        <strain evidence="1 2">DSM 17706</strain>
    </source>
</reference>
<comment type="caution">
    <text evidence="1">The sequence shown here is derived from an EMBL/GenBank/DDBJ whole genome shotgun (WGS) entry which is preliminary data.</text>
</comment>
<evidence type="ECO:0000313" key="1">
    <source>
        <dbReference type="EMBL" id="PWB94931.1"/>
    </source>
</evidence>
<proteinExistence type="predicted"/>
<organism evidence="1 2">
    <name type="scientific">Methylosinus sporium</name>
    <dbReference type="NCBI Taxonomy" id="428"/>
    <lineage>
        <taxon>Bacteria</taxon>
        <taxon>Pseudomonadati</taxon>
        <taxon>Pseudomonadota</taxon>
        <taxon>Alphaproteobacteria</taxon>
        <taxon>Hyphomicrobiales</taxon>
        <taxon>Methylocystaceae</taxon>
        <taxon>Methylosinus</taxon>
    </lineage>
</organism>
<dbReference type="InterPro" id="IPR008767">
    <property type="entry name" value="Phage_SPP1_head-tail_adaptor"/>
</dbReference>
<evidence type="ECO:0000313" key="2">
    <source>
        <dbReference type="Proteomes" id="UP000245137"/>
    </source>
</evidence>
<protein>
    <submittedName>
        <fullName evidence="1">Head-tail adaptor protein</fullName>
    </submittedName>
</protein>
<dbReference type="RefSeq" id="WP_108916300.1">
    <property type="nucleotide sequence ID" value="NZ_BGJY01000005.1"/>
</dbReference>
<gene>
    <name evidence="1" type="ORF">C5689_05685</name>
</gene>